<evidence type="ECO:0000313" key="1">
    <source>
        <dbReference type="EMBL" id="QHS89244.1"/>
    </source>
</evidence>
<organism evidence="1">
    <name type="scientific">viral metagenome</name>
    <dbReference type="NCBI Taxonomy" id="1070528"/>
    <lineage>
        <taxon>unclassified sequences</taxon>
        <taxon>metagenomes</taxon>
        <taxon>organismal metagenomes</taxon>
    </lineage>
</organism>
<protein>
    <submittedName>
        <fullName evidence="1">Uncharacterized protein</fullName>
    </submittedName>
</protein>
<reference evidence="1" key="1">
    <citation type="journal article" date="2020" name="Nature">
        <title>Giant virus diversity and host interactions through global metagenomics.</title>
        <authorList>
            <person name="Schulz F."/>
            <person name="Roux S."/>
            <person name="Paez-Espino D."/>
            <person name="Jungbluth S."/>
            <person name="Walsh D.A."/>
            <person name="Denef V.J."/>
            <person name="McMahon K.D."/>
            <person name="Konstantinidis K.T."/>
            <person name="Eloe-Fadrosh E.A."/>
            <person name="Kyrpides N.C."/>
            <person name="Woyke T."/>
        </authorList>
    </citation>
    <scope>NUCLEOTIDE SEQUENCE</scope>
    <source>
        <strain evidence="1">GVMAG-M-3300010158-60</strain>
    </source>
</reference>
<dbReference type="EMBL" id="MN739107">
    <property type="protein sequence ID" value="QHS89244.1"/>
    <property type="molecule type" value="Genomic_DNA"/>
</dbReference>
<accession>A0A6C0BBR9</accession>
<proteinExistence type="predicted"/>
<sequence length="201" mass="22480">MEWVIPLQRLEVTKVQLGPLINGPKPLASVSYIDGQTQFPSLSILLPHLVVKSYDSNTGKLALILQPAQALQKLQALQSTLLTYVYTQQSLWFNQEHREMAELARLFQPMIEGDVLHLYCPVSVQDKKSGGVDSIVVYRSTPGSPIQAHQGVRPTFLQPGDLVRVALRIQGLSFHTHPTFGSWSGRFRLQHKIMALFIKAA</sequence>
<dbReference type="AlphaFoldDB" id="A0A6C0BBR9"/>
<name>A0A6C0BBR9_9ZZZZ</name>